<dbReference type="Gene3D" id="2.70.50.40">
    <property type="entry name" value="GMP phosphodiesterase, delta subunit"/>
    <property type="match status" value="1"/>
</dbReference>
<dbReference type="GO" id="GO:0008289">
    <property type="term" value="F:lipid binding"/>
    <property type="evidence" value="ECO:0007669"/>
    <property type="project" value="UniProtKB-KW"/>
</dbReference>
<name>A0AA86RN15_9EUKA</name>
<dbReference type="EMBL" id="CATOUU010001158">
    <property type="protein sequence ID" value="CAI9975004.1"/>
    <property type="molecule type" value="Genomic_DNA"/>
</dbReference>
<evidence type="ECO:0000313" key="6">
    <source>
        <dbReference type="EMBL" id="CAI9975004.1"/>
    </source>
</evidence>
<dbReference type="SUPFAM" id="SSF81296">
    <property type="entry name" value="E set domains"/>
    <property type="match status" value="1"/>
</dbReference>
<keyword evidence="2" id="KW-0813">Transport</keyword>
<comment type="caution">
    <text evidence="6">The sequence shown here is derived from an EMBL/GenBank/DDBJ whole genome shotgun (WGS) entry which is preliminary data.</text>
</comment>
<evidence type="ECO:0000256" key="4">
    <source>
        <dbReference type="ARBA" id="ARBA00023121"/>
    </source>
</evidence>
<dbReference type="GO" id="GO:0060271">
    <property type="term" value="P:cilium assembly"/>
    <property type="evidence" value="ECO:0007669"/>
    <property type="project" value="TreeGrafter"/>
</dbReference>
<gene>
    <name evidence="8" type="ORF">HINF_LOCUS55373</name>
    <name evidence="6" type="ORF">HINF_LOCUS62649</name>
    <name evidence="7" type="ORF">HINF_LOCUS63716</name>
    <name evidence="9" type="ORF">HINF_LOCUS68997</name>
</gene>
<evidence type="ECO:0000256" key="3">
    <source>
        <dbReference type="ARBA" id="ARBA00022927"/>
    </source>
</evidence>
<dbReference type="GO" id="GO:0042953">
    <property type="term" value="P:lipoprotein transport"/>
    <property type="evidence" value="ECO:0007669"/>
    <property type="project" value="TreeGrafter"/>
</dbReference>
<dbReference type="EMBL" id="CATOUU010001172">
    <property type="protein sequence ID" value="CAI9976071.1"/>
    <property type="molecule type" value="Genomic_DNA"/>
</dbReference>
<evidence type="ECO:0000313" key="9">
    <source>
        <dbReference type="EMBL" id="CAL6097447.1"/>
    </source>
</evidence>
<dbReference type="InterPro" id="IPR008015">
    <property type="entry name" value="PDED_dom"/>
</dbReference>
<proteinExistence type="inferred from homology"/>
<dbReference type="InterPro" id="IPR051519">
    <property type="entry name" value="PDE6D_unc-119_myristoyl-bd"/>
</dbReference>
<evidence type="ECO:0000256" key="1">
    <source>
        <dbReference type="ARBA" id="ARBA00008102"/>
    </source>
</evidence>
<evidence type="ECO:0000313" key="7">
    <source>
        <dbReference type="EMBL" id="CAI9976071.1"/>
    </source>
</evidence>
<dbReference type="Proteomes" id="UP001642409">
    <property type="component" value="Unassembled WGS sequence"/>
</dbReference>
<dbReference type="PANTHER" id="PTHR12951">
    <property type="entry name" value="RETINAL PROTEIN 4"/>
    <property type="match status" value="1"/>
</dbReference>
<dbReference type="AlphaFoldDB" id="A0AA86RN15"/>
<reference evidence="8 10" key="2">
    <citation type="submission" date="2024-07" db="EMBL/GenBank/DDBJ databases">
        <authorList>
            <person name="Akdeniz Z."/>
        </authorList>
    </citation>
    <scope>NUCLEOTIDE SEQUENCE [LARGE SCALE GENOMIC DNA]</scope>
</reference>
<evidence type="ECO:0000259" key="5">
    <source>
        <dbReference type="Pfam" id="PF05351"/>
    </source>
</evidence>
<dbReference type="EMBL" id="CAXDID020000497">
    <property type="protein sequence ID" value="CAL6097447.1"/>
    <property type="molecule type" value="Genomic_DNA"/>
</dbReference>
<dbReference type="EMBL" id="CAXDID020000293">
    <property type="protein sequence ID" value="CAL6071920.1"/>
    <property type="molecule type" value="Genomic_DNA"/>
</dbReference>
<evidence type="ECO:0000313" key="8">
    <source>
        <dbReference type="EMBL" id="CAL6071920.1"/>
    </source>
</evidence>
<keyword evidence="10" id="KW-1185">Reference proteome</keyword>
<protein>
    <submittedName>
        <fullName evidence="6">Putative</fullName>
    </submittedName>
</protein>
<reference evidence="6" key="1">
    <citation type="submission" date="2023-06" db="EMBL/GenBank/DDBJ databases">
        <authorList>
            <person name="Kurt Z."/>
        </authorList>
    </citation>
    <scope>NUCLEOTIDE SEQUENCE</scope>
</reference>
<organism evidence="6">
    <name type="scientific">Hexamita inflata</name>
    <dbReference type="NCBI Taxonomy" id="28002"/>
    <lineage>
        <taxon>Eukaryota</taxon>
        <taxon>Metamonada</taxon>
        <taxon>Diplomonadida</taxon>
        <taxon>Hexamitidae</taxon>
        <taxon>Hexamitinae</taxon>
        <taxon>Hexamita</taxon>
    </lineage>
</organism>
<dbReference type="InterPro" id="IPR037036">
    <property type="entry name" value="PDED_dom_sf"/>
</dbReference>
<keyword evidence="4" id="KW-0446">Lipid-binding</keyword>
<dbReference type="InterPro" id="IPR014756">
    <property type="entry name" value="Ig_E-set"/>
</dbReference>
<evidence type="ECO:0000313" key="10">
    <source>
        <dbReference type="Proteomes" id="UP001642409"/>
    </source>
</evidence>
<keyword evidence="3" id="KW-0653">Protein transport</keyword>
<sequence>MIIGYQIRDPKSGEIYFSRGPSLGPEAGEAGTIQGVNPMLGIRYTLPKAFLNCKVIASQVHFQNTTDLPLENFVLQETHYLEGKMLQEFKFNLGFVPPKTQNSWEHMYQPEFKRNQKFIDAAMTGPWDVHTKLFIGGEMVMHTQAQLAFK</sequence>
<dbReference type="Pfam" id="PF05351">
    <property type="entry name" value="GMP_PDE_delta"/>
    <property type="match status" value="1"/>
</dbReference>
<comment type="similarity">
    <text evidence="1">Belongs to the PDE6D/unc-119 family.</text>
</comment>
<evidence type="ECO:0000256" key="2">
    <source>
        <dbReference type="ARBA" id="ARBA00022448"/>
    </source>
</evidence>
<dbReference type="PANTHER" id="PTHR12951:SF1">
    <property type="entry name" value="PROTEIN UNC-119 HOMOLOG"/>
    <property type="match status" value="1"/>
</dbReference>
<feature type="domain" description="GMP phosphodiesterase delta subunit" evidence="5">
    <location>
        <begin position="5"/>
        <end position="149"/>
    </location>
</feature>
<accession>A0AA86RN15</accession>
<dbReference type="GO" id="GO:0005929">
    <property type="term" value="C:cilium"/>
    <property type="evidence" value="ECO:0007669"/>
    <property type="project" value="TreeGrafter"/>
</dbReference>